<dbReference type="Pfam" id="PF00899">
    <property type="entry name" value="ThiF"/>
    <property type="match status" value="1"/>
</dbReference>
<comment type="caution">
    <text evidence="2">The sequence shown here is derived from an EMBL/GenBank/DDBJ whole genome shotgun (WGS) entry which is preliminary data.</text>
</comment>
<evidence type="ECO:0000313" key="3">
    <source>
        <dbReference type="Proteomes" id="UP000238565"/>
    </source>
</evidence>
<dbReference type="Gene3D" id="3.40.50.720">
    <property type="entry name" value="NAD(P)-binding Rossmann-like Domain"/>
    <property type="match status" value="1"/>
</dbReference>
<feature type="domain" description="THIF-type NAD/FAD binding fold" evidence="1">
    <location>
        <begin position="30"/>
        <end position="245"/>
    </location>
</feature>
<accession>A0A2S7I1R3</accession>
<dbReference type="NCBIfam" id="TIGR03736">
    <property type="entry name" value="PRTRC_ThiF"/>
    <property type="match status" value="1"/>
</dbReference>
<proteinExistence type="predicted"/>
<gene>
    <name evidence="2" type="ORF">C3729_12955</name>
</gene>
<name>A0A2S7I1R3_9FLAO</name>
<evidence type="ECO:0000259" key="1">
    <source>
        <dbReference type="Pfam" id="PF00899"/>
    </source>
</evidence>
<sequence>MNSGKNKNREIKAKVHFTDNALNNPTNPVTVNLIGAGGTGSQVLTALARMNHALTELNHAGLFVRLWDDDVITEANLGRQLFAESELELYKSVALINRVNRFFGTNWKAETQKFEKDGLGKLKSNMKSEIYISCVDSVKSRFDIAEILNELKMDKSHYRNQCKYWIDFGNSQFTGQVLLSSIGNIKQPNSEKYETVDNLPFITDEFGELLKISEAEDDTPSCSLAEALEKQDLFVNSTLAQMGSSLLWNLFRNGLTENRGFFLNLKNFQSQPIKL</sequence>
<dbReference type="InterPro" id="IPR000594">
    <property type="entry name" value="ThiF_NAD_FAD-bd"/>
</dbReference>
<dbReference type="RefSeq" id="WP_104794543.1">
    <property type="nucleotide sequence ID" value="NZ_PTPZ01000011.1"/>
</dbReference>
<protein>
    <submittedName>
        <fullName evidence="2">PRTRC system ThiF family protein</fullName>
    </submittedName>
</protein>
<dbReference type="EMBL" id="PTPZ01000011">
    <property type="protein sequence ID" value="PPZ90520.1"/>
    <property type="molecule type" value="Genomic_DNA"/>
</dbReference>
<dbReference type="Proteomes" id="UP000238565">
    <property type="component" value="Unassembled WGS sequence"/>
</dbReference>
<dbReference type="SUPFAM" id="SSF69572">
    <property type="entry name" value="Activating enzymes of the ubiquitin-like proteins"/>
    <property type="match status" value="1"/>
</dbReference>
<dbReference type="CDD" id="cd01483">
    <property type="entry name" value="E1_enzyme_family"/>
    <property type="match status" value="1"/>
</dbReference>
<dbReference type="GO" id="GO:0008641">
    <property type="term" value="F:ubiquitin-like modifier activating enzyme activity"/>
    <property type="evidence" value="ECO:0007669"/>
    <property type="project" value="InterPro"/>
</dbReference>
<reference evidence="2 3" key="1">
    <citation type="submission" date="2018-02" db="EMBL/GenBank/DDBJ databases">
        <title>Draft genome sequence of bacterial isolates from marine environment.</title>
        <authorList>
            <person name="Singh S.K."/>
            <person name="Hill R."/>
            <person name="Major S."/>
            <person name="Cai H."/>
            <person name="Li Y."/>
        </authorList>
    </citation>
    <scope>NUCLEOTIDE SEQUENCE [LARGE SCALE GENOMIC DNA]</scope>
    <source>
        <strain evidence="2 3">IMET F</strain>
    </source>
</reference>
<evidence type="ECO:0000313" key="2">
    <source>
        <dbReference type="EMBL" id="PPZ90520.1"/>
    </source>
</evidence>
<organism evidence="2 3">
    <name type="scientific">Cloacibacterium normanense</name>
    <dbReference type="NCBI Taxonomy" id="237258"/>
    <lineage>
        <taxon>Bacteria</taxon>
        <taxon>Pseudomonadati</taxon>
        <taxon>Bacteroidota</taxon>
        <taxon>Flavobacteriia</taxon>
        <taxon>Flavobacteriales</taxon>
        <taxon>Weeksellaceae</taxon>
    </lineage>
</organism>
<dbReference type="AlphaFoldDB" id="A0A2S7I1R3"/>
<dbReference type="InterPro" id="IPR022500">
    <property type="entry name" value="PRTRC_ThiF"/>
</dbReference>
<dbReference type="InterPro" id="IPR035985">
    <property type="entry name" value="Ubiquitin-activating_enz"/>
</dbReference>